<gene>
    <name evidence="3" type="ORF">PBAH0796_LOCUS18366</name>
</gene>
<proteinExistence type="predicted"/>
<evidence type="ECO:0000256" key="1">
    <source>
        <dbReference type="SAM" id="Coils"/>
    </source>
</evidence>
<keyword evidence="1" id="KW-0175">Coiled coil</keyword>
<feature type="coiled-coil region" evidence="1">
    <location>
        <begin position="147"/>
        <end position="192"/>
    </location>
</feature>
<organism evidence="3">
    <name type="scientific">Pyrodinium bahamense</name>
    <dbReference type="NCBI Taxonomy" id="73915"/>
    <lineage>
        <taxon>Eukaryota</taxon>
        <taxon>Sar</taxon>
        <taxon>Alveolata</taxon>
        <taxon>Dinophyceae</taxon>
        <taxon>Gonyaulacales</taxon>
        <taxon>Pyrocystaceae</taxon>
        <taxon>Pyrodinium</taxon>
    </lineage>
</organism>
<dbReference type="AlphaFoldDB" id="A0A7S0AL65"/>
<feature type="region of interest" description="Disordered" evidence="2">
    <location>
        <begin position="109"/>
        <end position="131"/>
    </location>
</feature>
<reference evidence="3" key="1">
    <citation type="submission" date="2021-01" db="EMBL/GenBank/DDBJ databases">
        <authorList>
            <person name="Corre E."/>
            <person name="Pelletier E."/>
            <person name="Niang G."/>
            <person name="Scheremetjew M."/>
            <person name="Finn R."/>
            <person name="Kale V."/>
            <person name="Holt S."/>
            <person name="Cochrane G."/>
            <person name="Meng A."/>
            <person name="Brown T."/>
            <person name="Cohen L."/>
        </authorList>
    </citation>
    <scope>NUCLEOTIDE SEQUENCE</scope>
    <source>
        <strain evidence="3">Pbaha01</strain>
    </source>
</reference>
<evidence type="ECO:0000256" key="2">
    <source>
        <dbReference type="SAM" id="MobiDB-lite"/>
    </source>
</evidence>
<feature type="compositionally biased region" description="Basic and acidic residues" evidence="2">
    <location>
        <begin position="15"/>
        <end position="24"/>
    </location>
</feature>
<name>A0A7S0AL65_9DINO</name>
<evidence type="ECO:0000313" key="3">
    <source>
        <dbReference type="EMBL" id="CAD8367388.1"/>
    </source>
</evidence>
<protein>
    <submittedName>
        <fullName evidence="3">Uncharacterized protein</fullName>
    </submittedName>
</protein>
<dbReference type="EMBL" id="HBEG01030056">
    <property type="protein sequence ID" value="CAD8367388.1"/>
    <property type="molecule type" value="Transcribed_RNA"/>
</dbReference>
<accession>A0A7S0AL65</accession>
<feature type="compositionally biased region" description="Polar residues" evidence="2">
    <location>
        <begin position="1"/>
        <end position="11"/>
    </location>
</feature>
<feature type="region of interest" description="Disordered" evidence="2">
    <location>
        <begin position="1"/>
        <end position="24"/>
    </location>
</feature>
<sequence>MVVHQQQQSQEPPELCDRDRNTEKAVEDVGRPIVELEQQCSQRFAEQEERMDKILQMVDTLADRVIQQQPLQDESGAPEAGEQHDQVGELREKVEDLEANLYGLAAQVQAQEPHQQQPSSGLFGIEDGSSRERFDGGVSRESFVAAMESLEARVDRNLSEVDRSLNEVCQRVDSLQEGRDQQRLTLRQMSNELPEVSQKLDQLWAQCQYYFPRVKEHDVHFSFFRTSFENHKQHMLDFTDGLERDRLIDHGSLTPADAAARSPAAAGGGDRFGLGLGLGLGRGFGSPGTGLAGDGGGDRPGHGLGLAATAPPASCSGVTAAATAATAPGTNGASGFCEDGPRARMLAQVMARLYSDRDELGAGHAANAAE</sequence>
<feature type="coiled-coil region" evidence="1">
    <location>
        <begin position="80"/>
        <end position="107"/>
    </location>
</feature>